<dbReference type="Proteomes" id="UP000887578">
    <property type="component" value="Unplaced"/>
</dbReference>
<dbReference type="AlphaFoldDB" id="A0A914RE77"/>
<dbReference type="WBParaSite" id="PDA_v2.g9977.t1">
    <property type="protein sequence ID" value="PDA_v2.g9977.t1"/>
    <property type="gene ID" value="PDA_v2.g9977"/>
</dbReference>
<protein>
    <submittedName>
        <fullName evidence="2">Uncharacterized protein</fullName>
    </submittedName>
</protein>
<reference evidence="2" key="1">
    <citation type="submission" date="2022-11" db="UniProtKB">
        <authorList>
            <consortium name="WormBaseParasite"/>
        </authorList>
    </citation>
    <scope>IDENTIFICATION</scope>
</reference>
<evidence type="ECO:0000313" key="1">
    <source>
        <dbReference type="Proteomes" id="UP000887578"/>
    </source>
</evidence>
<organism evidence="1 2">
    <name type="scientific">Panagrolaimus davidi</name>
    <dbReference type="NCBI Taxonomy" id="227884"/>
    <lineage>
        <taxon>Eukaryota</taxon>
        <taxon>Metazoa</taxon>
        <taxon>Ecdysozoa</taxon>
        <taxon>Nematoda</taxon>
        <taxon>Chromadorea</taxon>
        <taxon>Rhabditida</taxon>
        <taxon>Tylenchina</taxon>
        <taxon>Panagrolaimomorpha</taxon>
        <taxon>Panagrolaimoidea</taxon>
        <taxon>Panagrolaimidae</taxon>
        <taxon>Panagrolaimus</taxon>
    </lineage>
</organism>
<sequence>MEYIQRAFSILIRRNIRKIKEENVWQLNSRSEFISSCFSQSFSLPDSIIFYVLKNPTTTKLYQNLIQTCKYFFVKNPIIVSPNYSYSRDLGKWCIKKTPFDFSQLICKFWITENYNISSILPKLYKCDAKKVTFQNEVISFYDLPLFTKTAEDITFNEITVKDSDGSIVPFEKIFEAFIYARKFKFSSDSTLPNITSKTFNELLKIPHFSKLELMNLNGIPDIFDIEAFYIYVKENKTTKFYLIFDNSISARYKNRLGEIIDEILSTNVLNYESPFIYFDGLEYDKILGLKLQYFHL</sequence>
<proteinExistence type="predicted"/>
<keyword evidence="1" id="KW-1185">Reference proteome</keyword>
<name>A0A914RE77_9BILA</name>
<evidence type="ECO:0000313" key="2">
    <source>
        <dbReference type="WBParaSite" id="PDA_v2.g9977.t1"/>
    </source>
</evidence>
<accession>A0A914RE77</accession>